<protein>
    <submittedName>
        <fullName evidence="4">Methanol dehydrogenase</fullName>
    </submittedName>
</protein>
<proteinExistence type="predicted"/>
<feature type="region of interest" description="Disordered" evidence="1">
    <location>
        <begin position="229"/>
        <end position="260"/>
    </location>
</feature>
<feature type="transmembrane region" description="Helical" evidence="2">
    <location>
        <begin position="174"/>
        <end position="193"/>
    </location>
</feature>
<evidence type="ECO:0000259" key="3">
    <source>
        <dbReference type="Pfam" id="PF04536"/>
    </source>
</evidence>
<dbReference type="Pfam" id="PF04536">
    <property type="entry name" value="TPM_phosphatase"/>
    <property type="match status" value="1"/>
</dbReference>
<name>A0ABQ2NYY4_9BACI</name>
<keyword evidence="5" id="KW-1185">Reference proteome</keyword>
<organism evidence="4 5">
    <name type="scientific">Oceanobacillus neutriphilus</name>
    <dbReference type="NCBI Taxonomy" id="531815"/>
    <lineage>
        <taxon>Bacteria</taxon>
        <taxon>Bacillati</taxon>
        <taxon>Bacillota</taxon>
        <taxon>Bacilli</taxon>
        <taxon>Bacillales</taxon>
        <taxon>Bacillaceae</taxon>
        <taxon>Oceanobacillus</taxon>
    </lineage>
</organism>
<feature type="compositionally biased region" description="Basic residues" evidence="1">
    <location>
        <begin position="250"/>
        <end position="260"/>
    </location>
</feature>
<feature type="domain" description="TPM" evidence="3">
    <location>
        <begin position="29"/>
        <end position="156"/>
    </location>
</feature>
<sequence length="260" mass="28784">MRKYLITAIFLLFISLFIVPGVFAEKQYIYDDANIFTDNERTDLENRAAEYSEENEIDILILTKDESDGRDIEPYIEDFYDEQGPGYDGDHGDTVILGLDFSGGPGDRDLYVAGFYAGEKYVDNKRAAQIVDQLIPDLSVNDYYDASLLYFEKVDKYMGVSPIVNPDGFLLQTWFHLLVAVIIGAAIVGSMIFNMGGRVTTNASTYLDANNSRVKSKSDRYLRQTVTKTKIQKNTGGGRGGGGGGMTRGGHSHSGARGKF</sequence>
<accession>A0ABQ2NYY4</accession>
<dbReference type="Gene3D" id="3.10.310.50">
    <property type="match status" value="1"/>
</dbReference>
<comment type="caution">
    <text evidence="4">The sequence shown here is derived from an EMBL/GenBank/DDBJ whole genome shotgun (WGS) entry which is preliminary data.</text>
</comment>
<dbReference type="Proteomes" id="UP000641206">
    <property type="component" value="Unassembled WGS sequence"/>
</dbReference>
<evidence type="ECO:0000256" key="1">
    <source>
        <dbReference type="SAM" id="MobiDB-lite"/>
    </source>
</evidence>
<dbReference type="InterPro" id="IPR007621">
    <property type="entry name" value="TPM_dom"/>
</dbReference>
<keyword evidence="2" id="KW-0472">Membrane</keyword>
<evidence type="ECO:0000313" key="5">
    <source>
        <dbReference type="Proteomes" id="UP000641206"/>
    </source>
</evidence>
<evidence type="ECO:0000313" key="4">
    <source>
        <dbReference type="EMBL" id="GGP13969.1"/>
    </source>
</evidence>
<gene>
    <name evidence="4" type="ORF">GCM10011346_36070</name>
</gene>
<feature type="compositionally biased region" description="Gly residues" evidence="1">
    <location>
        <begin position="235"/>
        <end position="248"/>
    </location>
</feature>
<dbReference type="EMBL" id="BMLW01000011">
    <property type="protein sequence ID" value="GGP13969.1"/>
    <property type="molecule type" value="Genomic_DNA"/>
</dbReference>
<evidence type="ECO:0000256" key="2">
    <source>
        <dbReference type="SAM" id="Phobius"/>
    </source>
</evidence>
<reference evidence="5" key="1">
    <citation type="journal article" date="2019" name="Int. J. Syst. Evol. Microbiol.">
        <title>The Global Catalogue of Microorganisms (GCM) 10K type strain sequencing project: providing services to taxonomists for standard genome sequencing and annotation.</title>
        <authorList>
            <consortium name="The Broad Institute Genomics Platform"/>
            <consortium name="The Broad Institute Genome Sequencing Center for Infectious Disease"/>
            <person name="Wu L."/>
            <person name="Ma J."/>
        </authorList>
    </citation>
    <scope>NUCLEOTIDE SEQUENCE [LARGE SCALE GENOMIC DNA]</scope>
    <source>
        <strain evidence="5">CGMCC 1.7693</strain>
    </source>
</reference>
<keyword evidence="2" id="KW-1133">Transmembrane helix</keyword>
<keyword evidence="2" id="KW-0812">Transmembrane</keyword>
<dbReference type="RefSeq" id="WP_188735817.1">
    <property type="nucleotide sequence ID" value="NZ_BMLW01000011.1"/>
</dbReference>